<dbReference type="EMBL" id="CM018034">
    <property type="protein sequence ID" value="KAA8544004.1"/>
    <property type="molecule type" value="Genomic_DNA"/>
</dbReference>
<evidence type="ECO:0000256" key="1">
    <source>
        <dbReference type="SAM" id="Phobius"/>
    </source>
</evidence>
<feature type="transmembrane region" description="Helical" evidence="1">
    <location>
        <begin position="48"/>
        <end position="72"/>
    </location>
</feature>
<reference evidence="2 3" key="1">
    <citation type="submission" date="2019-09" db="EMBL/GenBank/DDBJ databases">
        <title>A chromosome-level genome assembly of the Chinese tupelo Nyssa sinensis.</title>
        <authorList>
            <person name="Yang X."/>
            <person name="Kang M."/>
            <person name="Yang Y."/>
            <person name="Xiong H."/>
            <person name="Wang M."/>
            <person name="Zhang Z."/>
            <person name="Wang Z."/>
            <person name="Wu H."/>
            <person name="Ma T."/>
            <person name="Liu J."/>
            <person name="Xi Z."/>
        </authorList>
    </citation>
    <scope>NUCLEOTIDE SEQUENCE [LARGE SCALE GENOMIC DNA]</scope>
    <source>
        <strain evidence="2">J267</strain>
        <tissue evidence="2">Leaf</tissue>
    </source>
</reference>
<keyword evidence="1" id="KW-0812">Transmembrane</keyword>
<organism evidence="2 3">
    <name type="scientific">Nyssa sinensis</name>
    <dbReference type="NCBI Taxonomy" id="561372"/>
    <lineage>
        <taxon>Eukaryota</taxon>
        <taxon>Viridiplantae</taxon>
        <taxon>Streptophyta</taxon>
        <taxon>Embryophyta</taxon>
        <taxon>Tracheophyta</taxon>
        <taxon>Spermatophyta</taxon>
        <taxon>Magnoliopsida</taxon>
        <taxon>eudicotyledons</taxon>
        <taxon>Gunneridae</taxon>
        <taxon>Pentapetalae</taxon>
        <taxon>asterids</taxon>
        <taxon>Cornales</taxon>
        <taxon>Nyssaceae</taxon>
        <taxon>Nyssa</taxon>
    </lineage>
</organism>
<accession>A0A5J5BMV5</accession>
<keyword evidence="1" id="KW-0472">Membrane</keyword>
<proteinExistence type="predicted"/>
<protein>
    <submittedName>
        <fullName evidence="2">Uncharacterized protein</fullName>
    </submittedName>
</protein>
<dbReference type="Proteomes" id="UP000325577">
    <property type="component" value="Linkage Group LG11"/>
</dbReference>
<sequence>MKAKMFNTQGFRFRFRSILVHSAWITIVGIVLFRLATANTQQVIYVEIFAISGAILATAPWVIQLLLSLVIIMSHNAGVGDLTWLVMPPSKESPRRQSSKAVDQGIGDGGVWIGYGNERGLISNGRNGVINVFGSHMLARIEGRNGPQPQLQRNRTDLKPGYMMPPAVARPWFAN</sequence>
<name>A0A5J5BMV5_9ASTE</name>
<keyword evidence="3" id="KW-1185">Reference proteome</keyword>
<dbReference type="AlphaFoldDB" id="A0A5J5BMV5"/>
<evidence type="ECO:0000313" key="3">
    <source>
        <dbReference type="Proteomes" id="UP000325577"/>
    </source>
</evidence>
<evidence type="ECO:0000313" key="2">
    <source>
        <dbReference type="EMBL" id="KAA8544004.1"/>
    </source>
</evidence>
<dbReference type="OrthoDB" id="1083961at2759"/>
<keyword evidence="1" id="KW-1133">Transmembrane helix</keyword>
<gene>
    <name evidence="2" type="ORF">F0562_021819</name>
</gene>